<sequence>MFVRVQWAILEPLIPAPKPGGRPAKVPRREIVNAILYVLENGIKWRAMPHDLPHWSTVYHYFRKWQKEGVWEKVAQVLARRDREREGRYASPSALVMDSQSVKTSEKGGPRGNDGAKKVKGRKRQILTDTGGRLLKVYVHPANEHDKWGGKVLLEGMDLVYWSRARKVFVDWGYRGLKGLAASLGLELEVVAHPYAGVRGVWVKEASPPPEIVRVEGFKPLPKRWVVERTFAWMGRSRRLGKDYEYYPEVTEAWMYLGMIRLLVKRLARAV</sequence>
<dbReference type="InterPro" id="IPR025161">
    <property type="entry name" value="IS402-like_dom"/>
</dbReference>
<dbReference type="AlphaFoldDB" id="D7BGB1"/>
<evidence type="ECO:0000313" key="5">
    <source>
        <dbReference type="Proteomes" id="UP000001916"/>
    </source>
</evidence>
<evidence type="ECO:0000313" key="4">
    <source>
        <dbReference type="EMBL" id="ADH62032.1"/>
    </source>
</evidence>
<feature type="domain" description="Insertion element IS402-like" evidence="3">
    <location>
        <begin position="6"/>
        <end position="74"/>
    </location>
</feature>
<evidence type="ECO:0000259" key="2">
    <source>
        <dbReference type="Pfam" id="PF01609"/>
    </source>
</evidence>
<dbReference type="GO" id="GO:0004803">
    <property type="term" value="F:transposase activity"/>
    <property type="evidence" value="ECO:0007669"/>
    <property type="project" value="InterPro"/>
</dbReference>
<dbReference type="InterPro" id="IPR002559">
    <property type="entry name" value="Transposase_11"/>
</dbReference>
<dbReference type="eggNOG" id="COG3293">
    <property type="taxonomic scope" value="Bacteria"/>
</dbReference>
<dbReference type="Proteomes" id="UP000001916">
    <property type="component" value="Chromosome"/>
</dbReference>
<keyword evidence="5" id="KW-1185">Reference proteome</keyword>
<dbReference type="EMBL" id="CP002042">
    <property type="protein sequence ID" value="ADH62032.1"/>
    <property type="molecule type" value="Genomic_DNA"/>
</dbReference>
<dbReference type="PANTHER" id="PTHR30007:SF0">
    <property type="entry name" value="TRANSPOSASE"/>
    <property type="match status" value="1"/>
</dbReference>
<name>D7BGB1_ALLS1</name>
<dbReference type="GO" id="GO:0006313">
    <property type="term" value="P:DNA transposition"/>
    <property type="evidence" value="ECO:0007669"/>
    <property type="project" value="InterPro"/>
</dbReference>
<evidence type="ECO:0000259" key="3">
    <source>
        <dbReference type="Pfam" id="PF13340"/>
    </source>
</evidence>
<dbReference type="NCBIfam" id="NF033580">
    <property type="entry name" value="transpos_IS5_3"/>
    <property type="match status" value="1"/>
</dbReference>
<dbReference type="STRING" id="526227.Mesil_0087"/>
<protein>
    <submittedName>
        <fullName evidence="4">Transposase-like protein</fullName>
    </submittedName>
</protein>
<proteinExistence type="predicted"/>
<dbReference type="Pfam" id="PF13340">
    <property type="entry name" value="DUF4096"/>
    <property type="match status" value="1"/>
</dbReference>
<dbReference type="PANTHER" id="PTHR30007">
    <property type="entry name" value="PHP DOMAIN PROTEIN"/>
    <property type="match status" value="1"/>
</dbReference>
<feature type="compositionally biased region" description="Basic and acidic residues" evidence="1">
    <location>
        <begin position="104"/>
        <end position="117"/>
    </location>
</feature>
<feature type="domain" description="Transposase IS4-like" evidence="2">
    <location>
        <begin position="91"/>
        <end position="261"/>
    </location>
</feature>
<dbReference type="GO" id="GO:0003677">
    <property type="term" value="F:DNA binding"/>
    <property type="evidence" value="ECO:0007669"/>
    <property type="project" value="InterPro"/>
</dbReference>
<gene>
    <name evidence="4" type="ordered locus">Mesil_0087</name>
</gene>
<dbReference type="KEGG" id="msv:Mesil_0087"/>
<organism evidence="4 5">
    <name type="scientific">Allomeiothermus silvanus (strain ATCC 700542 / DSM 9946 / NBRC 106475 / NCIMB 13440 / VI-R2)</name>
    <name type="common">Thermus silvanus</name>
    <dbReference type="NCBI Taxonomy" id="526227"/>
    <lineage>
        <taxon>Bacteria</taxon>
        <taxon>Thermotogati</taxon>
        <taxon>Deinococcota</taxon>
        <taxon>Deinococci</taxon>
        <taxon>Thermales</taxon>
        <taxon>Thermaceae</taxon>
        <taxon>Allomeiothermus</taxon>
    </lineage>
</organism>
<evidence type="ECO:0000256" key="1">
    <source>
        <dbReference type="SAM" id="MobiDB-lite"/>
    </source>
</evidence>
<feature type="region of interest" description="Disordered" evidence="1">
    <location>
        <begin position="98"/>
        <end position="123"/>
    </location>
</feature>
<reference evidence="4 5" key="1">
    <citation type="journal article" date="2010" name="Stand. Genomic Sci.">
        <title>Complete genome sequence of Meiothermus silvanus type strain (VI-R2).</title>
        <authorList>
            <person name="Sikorski J."/>
            <person name="Tindall B.J."/>
            <person name="Lowry S."/>
            <person name="Lucas S."/>
            <person name="Nolan M."/>
            <person name="Copeland A."/>
            <person name="Glavina Del Rio T."/>
            <person name="Tice H."/>
            <person name="Cheng J.F."/>
            <person name="Han C."/>
            <person name="Pitluck S."/>
            <person name="Liolios K."/>
            <person name="Ivanova N."/>
            <person name="Mavromatis K."/>
            <person name="Mikhailova N."/>
            <person name="Pati A."/>
            <person name="Goodwin L."/>
            <person name="Chen A."/>
            <person name="Palaniappan K."/>
            <person name="Land M."/>
            <person name="Hauser L."/>
            <person name="Chang Y.J."/>
            <person name="Jeffries C.D."/>
            <person name="Rohde M."/>
            <person name="Goker M."/>
            <person name="Woyke T."/>
            <person name="Bristow J."/>
            <person name="Eisen J.A."/>
            <person name="Markowitz V."/>
            <person name="Hugenholtz P."/>
            <person name="Kyrpides N.C."/>
            <person name="Klenk H.P."/>
            <person name="Lapidus A."/>
        </authorList>
    </citation>
    <scope>NUCLEOTIDE SEQUENCE [LARGE SCALE GENOMIC DNA]</scope>
    <source>
        <strain evidence="5">ATCC 700542 / DSM 9946 / VI-R2</strain>
    </source>
</reference>
<dbReference type="HOGENOM" id="CLU_055261_15_0_0"/>
<accession>D7BGB1</accession>
<dbReference type="Pfam" id="PF01609">
    <property type="entry name" value="DDE_Tnp_1"/>
    <property type="match status" value="1"/>
</dbReference>